<name>A0A0E0HZW4_ORYNI</name>
<sequence>MEPTNIAVAGRGRESPLSLNGMLGGRSIIGKRFRNQDNELTCSYIFHTSNLSSSPHISRLELSLMKRGQ</sequence>
<reference evidence="1" key="2">
    <citation type="submission" date="2018-04" db="EMBL/GenBank/DDBJ databases">
        <title>OnivRS2 (Oryza nivara Reference Sequence Version 2).</title>
        <authorList>
            <person name="Zhang J."/>
            <person name="Kudrna D."/>
            <person name="Lee S."/>
            <person name="Talag J."/>
            <person name="Rajasekar S."/>
            <person name="Welchert J."/>
            <person name="Hsing Y.-I."/>
            <person name="Wing R.A."/>
        </authorList>
    </citation>
    <scope>NUCLEOTIDE SEQUENCE [LARGE SCALE GENOMIC DNA]</scope>
    <source>
        <strain evidence="1">SL10</strain>
    </source>
</reference>
<dbReference type="Gramene" id="ONIVA07G10530.1">
    <property type="protein sequence ID" value="ONIVA07G10530.1"/>
    <property type="gene ID" value="ONIVA07G10530"/>
</dbReference>
<protein>
    <submittedName>
        <fullName evidence="1">Uncharacterized protein</fullName>
    </submittedName>
</protein>
<dbReference type="HOGENOM" id="CLU_2780233_0_0_1"/>
<dbReference type="AlphaFoldDB" id="A0A0E0HZW4"/>
<accession>A0A0E0HZW4</accession>
<reference evidence="1" key="1">
    <citation type="submission" date="2015-04" db="UniProtKB">
        <authorList>
            <consortium name="EnsemblPlants"/>
        </authorList>
    </citation>
    <scope>IDENTIFICATION</scope>
    <source>
        <strain evidence="1">SL10</strain>
    </source>
</reference>
<dbReference type="EnsemblPlants" id="ONIVA07G10530.1">
    <property type="protein sequence ID" value="ONIVA07G10530.1"/>
    <property type="gene ID" value="ONIVA07G10530"/>
</dbReference>
<evidence type="ECO:0000313" key="1">
    <source>
        <dbReference type="EnsemblPlants" id="ONIVA07G10530.1"/>
    </source>
</evidence>
<keyword evidence="2" id="KW-1185">Reference proteome</keyword>
<proteinExistence type="predicted"/>
<evidence type="ECO:0000313" key="2">
    <source>
        <dbReference type="Proteomes" id="UP000006591"/>
    </source>
</evidence>
<organism evidence="1">
    <name type="scientific">Oryza nivara</name>
    <name type="common">Indian wild rice</name>
    <name type="synonym">Oryza sativa f. spontanea</name>
    <dbReference type="NCBI Taxonomy" id="4536"/>
    <lineage>
        <taxon>Eukaryota</taxon>
        <taxon>Viridiplantae</taxon>
        <taxon>Streptophyta</taxon>
        <taxon>Embryophyta</taxon>
        <taxon>Tracheophyta</taxon>
        <taxon>Spermatophyta</taxon>
        <taxon>Magnoliopsida</taxon>
        <taxon>Liliopsida</taxon>
        <taxon>Poales</taxon>
        <taxon>Poaceae</taxon>
        <taxon>BOP clade</taxon>
        <taxon>Oryzoideae</taxon>
        <taxon>Oryzeae</taxon>
        <taxon>Oryzinae</taxon>
        <taxon>Oryza</taxon>
    </lineage>
</organism>
<dbReference type="Proteomes" id="UP000006591">
    <property type="component" value="Chromosome 7"/>
</dbReference>